<feature type="domain" description="RPAP1 C-terminal" evidence="3">
    <location>
        <begin position="298"/>
        <end position="368"/>
    </location>
</feature>
<feature type="compositionally biased region" description="Basic and acidic residues" evidence="2">
    <location>
        <begin position="210"/>
        <end position="228"/>
    </location>
</feature>
<gene>
    <name evidence="5" type="primary">Piso0_005667</name>
    <name evidence="5" type="ORF">GNLVRS01_PISO0N19945g</name>
</gene>
<dbReference type="PANTHER" id="PTHR21483:SF18">
    <property type="entry name" value="RNA POLYMERASE II-ASSOCIATED PROTEIN 1"/>
    <property type="match status" value="1"/>
</dbReference>
<evidence type="ECO:0000256" key="2">
    <source>
        <dbReference type="SAM" id="MobiDB-lite"/>
    </source>
</evidence>
<feature type="domain" description="RPAP1 N-terminal" evidence="4">
    <location>
        <begin position="68"/>
        <end position="112"/>
    </location>
</feature>
<proteinExistence type="inferred from homology"/>
<feature type="compositionally biased region" description="Basic and acidic residues" evidence="2">
    <location>
        <begin position="66"/>
        <end position="75"/>
    </location>
</feature>
<protein>
    <submittedName>
        <fullName evidence="5">Piso0_005667 protein</fullName>
    </submittedName>
</protein>
<keyword evidence="6" id="KW-1185">Reference proteome</keyword>
<evidence type="ECO:0000259" key="4">
    <source>
        <dbReference type="Pfam" id="PF08621"/>
    </source>
</evidence>
<dbReference type="eggNOG" id="KOG1894">
    <property type="taxonomic scope" value="Eukaryota"/>
</dbReference>
<dbReference type="EMBL" id="FO082046">
    <property type="protein sequence ID" value="CCE87128.1"/>
    <property type="molecule type" value="Genomic_DNA"/>
</dbReference>
<feature type="region of interest" description="Disordered" evidence="2">
    <location>
        <begin position="157"/>
        <end position="228"/>
    </location>
</feature>
<feature type="compositionally biased region" description="Acidic residues" evidence="2">
    <location>
        <begin position="191"/>
        <end position="202"/>
    </location>
</feature>
<feature type="compositionally biased region" description="Basic and acidic residues" evidence="2">
    <location>
        <begin position="88"/>
        <end position="101"/>
    </location>
</feature>
<evidence type="ECO:0000313" key="5">
    <source>
        <dbReference type="EMBL" id="CCE87128.1"/>
    </source>
</evidence>
<organism evidence="5 6">
    <name type="scientific">Pichia sorbitophila (strain ATCC MYA-4447 / BCRC 22081 / CBS 7064 / NBRC 10061 / NRRL Y-12695)</name>
    <name type="common">Hybrid yeast</name>
    <dbReference type="NCBI Taxonomy" id="559304"/>
    <lineage>
        <taxon>Eukaryota</taxon>
        <taxon>Fungi</taxon>
        <taxon>Dikarya</taxon>
        <taxon>Ascomycota</taxon>
        <taxon>Saccharomycotina</taxon>
        <taxon>Pichiomycetes</taxon>
        <taxon>Debaryomycetaceae</taxon>
        <taxon>Millerozyma</taxon>
    </lineage>
</organism>
<dbReference type="FunCoup" id="G8XZL9">
    <property type="interactions" value="290"/>
</dbReference>
<dbReference type="Pfam" id="PF08621">
    <property type="entry name" value="RPAP1_N"/>
    <property type="match status" value="1"/>
</dbReference>
<dbReference type="InterPro" id="IPR013929">
    <property type="entry name" value="RPAP1_C"/>
</dbReference>
<dbReference type="PANTHER" id="PTHR21483">
    <property type="entry name" value="RNA POLYMERASE II-ASSOCIATED PROTEIN 1"/>
    <property type="match status" value="1"/>
</dbReference>
<name>G8XZL9_PICSO</name>
<feature type="compositionally biased region" description="Basic and acidic residues" evidence="2">
    <location>
        <begin position="44"/>
        <end position="56"/>
    </location>
</feature>
<dbReference type="OrthoDB" id="348201at2759"/>
<accession>G8XZL9</accession>
<dbReference type="InterPro" id="IPR039913">
    <property type="entry name" value="RPAP1/Rba50"/>
</dbReference>
<dbReference type="OMA" id="DQESPYY"/>
<dbReference type="Pfam" id="PF08620">
    <property type="entry name" value="RPAP1_C"/>
    <property type="match status" value="1"/>
</dbReference>
<feature type="compositionally biased region" description="Basic and acidic residues" evidence="2">
    <location>
        <begin position="1"/>
        <end position="11"/>
    </location>
</feature>
<feature type="compositionally biased region" description="Basic and acidic residues" evidence="2">
    <location>
        <begin position="167"/>
        <end position="181"/>
    </location>
</feature>
<dbReference type="InParanoid" id="G8XZL9"/>
<comment type="similarity">
    <text evidence="1">Belongs to the RPAP1 family.</text>
</comment>
<dbReference type="HOGENOM" id="CLU_031074_0_0_1"/>
<dbReference type="AlphaFoldDB" id="G8XZL9"/>
<dbReference type="Proteomes" id="UP000005222">
    <property type="component" value="Chromosome N"/>
</dbReference>
<evidence type="ECO:0000256" key="1">
    <source>
        <dbReference type="ARBA" id="ARBA00009953"/>
    </source>
</evidence>
<evidence type="ECO:0000259" key="3">
    <source>
        <dbReference type="Pfam" id="PF08620"/>
    </source>
</evidence>
<sequence>MLGEIIEHETEAPSEPVAVDPRGFPNLKNLKERRQSRFSKHAKKNEAIKPQEKSSESKVPTTGKSEAQKIHEENLQKLAQMDESEIQQNREEILSELDPKLIESLLNRTSRREKKHSDSEHKHTHAEGYGGYIGSIRTKDGLKDLSQLDDEDVNKALNISNSIPFDEPEKAEKTEMPIREAKSKKKVTFGDAEEVGGNDDDDKQQNVESDDVKAEDSTEKPVDDDNRDAIGMLEEGVSGIHFPKPKSTADELDLNDPNFFEKLHEKYYPDLPIETHKLHWMTDPVPKKAPSMYESLSDLRFDFQGDIIELTEEKVNKDMPTYLGLHHHGDDPHLPGYTLPELAHLCRSVIPGQRCISIRTLGRILHKLGLHKYSVFPDKEDTSEDSEYAKQTSIATRTLENALWDLIEQLRIIESITEASDEKKTSNLSVRNYAIEALWLWKQGGGKRPDDTTETLPEIL</sequence>
<reference evidence="5 6" key="1">
    <citation type="journal article" date="2012" name="G3 (Bethesda)">
        <title>Pichia sorbitophila, an interspecies yeast hybrid reveals early steps of genome resolution following polyploidization.</title>
        <authorList>
            <person name="Leh Louis V."/>
            <person name="Despons L."/>
            <person name="Friedrich A."/>
            <person name="Martin T."/>
            <person name="Durrens P."/>
            <person name="Casaregola S."/>
            <person name="Neuveglise C."/>
            <person name="Fairhead C."/>
            <person name="Marck C."/>
            <person name="Cruz J.A."/>
            <person name="Straub M.L."/>
            <person name="Kugler V."/>
            <person name="Sacerdot C."/>
            <person name="Uzunov Z."/>
            <person name="Thierry A."/>
            <person name="Weiss S."/>
            <person name="Bleykasten C."/>
            <person name="De Montigny J."/>
            <person name="Jacques N."/>
            <person name="Jung P."/>
            <person name="Lemaire M."/>
            <person name="Mallet S."/>
            <person name="Morel G."/>
            <person name="Richard G.F."/>
            <person name="Sarkar A."/>
            <person name="Savel G."/>
            <person name="Schacherer J."/>
            <person name="Seret M.L."/>
            <person name="Talla E."/>
            <person name="Samson G."/>
            <person name="Jubin C."/>
            <person name="Poulain J."/>
            <person name="Vacherie B."/>
            <person name="Barbe V."/>
            <person name="Pelletier E."/>
            <person name="Sherman D.J."/>
            <person name="Westhof E."/>
            <person name="Weissenbach J."/>
            <person name="Baret P.V."/>
            <person name="Wincker P."/>
            <person name="Gaillardin C."/>
            <person name="Dujon B."/>
            <person name="Souciet J.L."/>
        </authorList>
    </citation>
    <scope>NUCLEOTIDE SEQUENCE [LARGE SCALE GENOMIC DNA]</scope>
    <source>
        <strain evidence="6">ATCC MYA-4447 / BCRC 22081 / CBS 7064 / NBRC 10061 / NRRL Y-12695</strain>
    </source>
</reference>
<evidence type="ECO:0000313" key="6">
    <source>
        <dbReference type="Proteomes" id="UP000005222"/>
    </source>
</evidence>
<dbReference type="GO" id="GO:0006366">
    <property type="term" value="P:transcription by RNA polymerase II"/>
    <property type="evidence" value="ECO:0007669"/>
    <property type="project" value="InterPro"/>
</dbReference>
<dbReference type="InterPro" id="IPR013930">
    <property type="entry name" value="RPAP1_N"/>
</dbReference>
<feature type="region of interest" description="Disordered" evidence="2">
    <location>
        <begin position="1"/>
        <end position="137"/>
    </location>
</feature>